<feature type="signal peptide" evidence="2">
    <location>
        <begin position="1"/>
        <end position="21"/>
    </location>
</feature>
<dbReference type="InParanoid" id="A0A6P9B7C9"/>
<dbReference type="RefSeq" id="XP_034267157.1">
    <property type="nucleotide sequence ID" value="XM_034411266.2"/>
</dbReference>
<dbReference type="Proteomes" id="UP001652622">
    <property type="component" value="Unplaced"/>
</dbReference>
<sequence>MDPSFHIFLYFLICLGAVAKAIPLRNSALKETKDTQKLKQSLKILRDYLDELGIKQPPETQTEYPILKVNELGIEQSLGMRTEYPSLKVSVNLFGVDQSQKIQSTDNPSEDIFGPHYPTVDTDEPPMDLPIEGLRDDQDIPRNLFFQPIPLSDRLDQIERSGQGHRKKGIEEKILLPISVITLLASLILLGCSAFGIYECTKEKRDQRPGQTRCTQTEDLDITTFNAMVNIADEVSSYSDESEGSQENRPHH</sequence>
<dbReference type="KEGG" id="pgut:117662002"/>
<name>A0A6P9B7C9_PANGU</name>
<accession>A0A6P9B7C9</accession>
<evidence type="ECO:0000313" key="4">
    <source>
        <dbReference type="RefSeq" id="XP_034267157.1"/>
    </source>
</evidence>
<feature type="chain" id="PRO_5028100542" evidence="2">
    <location>
        <begin position="22"/>
        <end position="252"/>
    </location>
</feature>
<dbReference type="AlphaFoldDB" id="A0A6P9B7C9"/>
<proteinExistence type="predicted"/>
<keyword evidence="1" id="KW-1133">Transmembrane helix</keyword>
<feature type="transmembrane region" description="Helical" evidence="1">
    <location>
        <begin position="174"/>
        <end position="198"/>
    </location>
</feature>
<evidence type="ECO:0000313" key="3">
    <source>
        <dbReference type="Proteomes" id="UP001652622"/>
    </source>
</evidence>
<gene>
    <name evidence="4" type="primary">LOC117662002</name>
</gene>
<keyword evidence="2" id="KW-0732">Signal</keyword>
<keyword evidence="1" id="KW-0812">Transmembrane</keyword>
<protein>
    <submittedName>
        <fullName evidence="4">Uncharacterized protein LOC117662002</fullName>
    </submittedName>
</protein>
<evidence type="ECO:0000256" key="1">
    <source>
        <dbReference type="SAM" id="Phobius"/>
    </source>
</evidence>
<dbReference type="OMA" id="AFGIYEC"/>
<keyword evidence="1" id="KW-0472">Membrane</keyword>
<evidence type="ECO:0000256" key="2">
    <source>
        <dbReference type="SAM" id="SignalP"/>
    </source>
</evidence>
<reference evidence="4" key="1">
    <citation type="submission" date="2025-08" db="UniProtKB">
        <authorList>
            <consortium name="RefSeq"/>
        </authorList>
    </citation>
    <scope>IDENTIFICATION</scope>
    <source>
        <tissue evidence="4">Blood</tissue>
    </source>
</reference>
<dbReference type="GeneID" id="117662002"/>
<organism evidence="3 4">
    <name type="scientific">Pantherophis guttatus</name>
    <name type="common">Corn snake</name>
    <name type="synonym">Elaphe guttata</name>
    <dbReference type="NCBI Taxonomy" id="94885"/>
    <lineage>
        <taxon>Eukaryota</taxon>
        <taxon>Metazoa</taxon>
        <taxon>Chordata</taxon>
        <taxon>Craniata</taxon>
        <taxon>Vertebrata</taxon>
        <taxon>Euteleostomi</taxon>
        <taxon>Lepidosauria</taxon>
        <taxon>Squamata</taxon>
        <taxon>Bifurcata</taxon>
        <taxon>Unidentata</taxon>
        <taxon>Episquamata</taxon>
        <taxon>Toxicofera</taxon>
        <taxon>Serpentes</taxon>
        <taxon>Colubroidea</taxon>
        <taxon>Colubridae</taxon>
        <taxon>Colubrinae</taxon>
        <taxon>Pantherophis</taxon>
    </lineage>
</organism>
<keyword evidence="3" id="KW-1185">Reference proteome</keyword>